<dbReference type="SUPFAM" id="SSF82171">
    <property type="entry name" value="DPP6 N-terminal domain-like"/>
    <property type="match status" value="1"/>
</dbReference>
<dbReference type="GO" id="GO:0006508">
    <property type="term" value="P:proteolysis"/>
    <property type="evidence" value="ECO:0007669"/>
    <property type="project" value="UniProtKB-KW"/>
</dbReference>
<dbReference type="Pfam" id="PF00930">
    <property type="entry name" value="DPPIV_N"/>
    <property type="match status" value="1"/>
</dbReference>
<keyword evidence="5" id="KW-0378">Hydrolase</keyword>
<dbReference type="GO" id="GO:0004177">
    <property type="term" value="F:aminopeptidase activity"/>
    <property type="evidence" value="ECO:0007669"/>
    <property type="project" value="UniProtKB-KW"/>
</dbReference>
<keyword evidence="6" id="KW-0720">Serine protease</keyword>
<gene>
    <name evidence="16" type="ORF">MSPICULIGERA_LOCUS11630</name>
</gene>
<keyword evidence="4 13" id="KW-0812">Transmembrane</keyword>
<keyword evidence="2" id="KW-0031">Aminopeptidase</keyword>
<evidence type="ECO:0000256" key="9">
    <source>
        <dbReference type="ARBA" id="ARBA00023136"/>
    </source>
</evidence>
<evidence type="ECO:0000256" key="11">
    <source>
        <dbReference type="ARBA" id="ARBA00037847"/>
    </source>
</evidence>
<dbReference type="GO" id="GO:0008236">
    <property type="term" value="F:serine-type peptidase activity"/>
    <property type="evidence" value="ECO:0007669"/>
    <property type="project" value="UniProtKB-KW"/>
</dbReference>
<evidence type="ECO:0000259" key="14">
    <source>
        <dbReference type="Pfam" id="PF00326"/>
    </source>
</evidence>
<dbReference type="InterPro" id="IPR001375">
    <property type="entry name" value="Peptidase_S9_cat"/>
</dbReference>
<evidence type="ECO:0000313" key="17">
    <source>
        <dbReference type="Proteomes" id="UP001177023"/>
    </source>
</evidence>
<evidence type="ECO:0000256" key="5">
    <source>
        <dbReference type="ARBA" id="ARBA00022801"/>
    </source>
</evidence>
<evidence type="ECO:0000256" key="12">
    <source>
        <dbReference type="SAM" id="MobiDB-lite"/>
    </source>
</evidence>
<protein>
    <submittedName>
        <fullName evidence="16">Uncharacterized protein</fullName>
    </submittedName>
</protein>
<evidence type="ECO:0000256" key="3">
    <source>
        <dbReference type="ARBA" id="ARBA00022670"/>
    </source>
</evidence>
<sequence length="778" mass="88282">MTDAELLDGLDEELGGSSPQERDWRGMATAIIVILAICSLIAGAVFLFTPFSGNAPKLPVPTPYSVVNYWHRKEQWIDEQHIQYFYKNEMWTLDVTNNQTTPSKPMASNFGDASGDGRYYVASETNNNPSRNPEWITKTYQIVELGGKKSRRDVVGAGGGRNLQTFAWDPKGHAYAFVQDGQLYFRETPETGGEPMRISDGEKTKWNGLHDWVYTEEIHDRSKGAIWWAPSGKAIAYPVHEPNLTIPINLAAYNPGDKYPLNSDVHYPKTNADRANMPVYELAIWDRNTNQARIMDIQTVKSSEYRYLFAQNWVTLHGQERLVATWANRWQNETSVTLCDFQRSRCTLIYEHQYPKMWAMPSDYQTMRHTDDSLFVILPNMGPNGNYYNHVVRLHVPAGDGKATPEPLPAGNFDVADLLRIDASNGLFYFTANAPEPSDLHLFVTSLTAQGQPAANCVTCGIPDCTYQQHELSPELKQVLIKCRGPGQQRNVRAWINAGVMRQETLPLPPPTNYTEFMSTHAQPIIRFEEVQLANGFSALCKIILPYEPQRNARPLPVMLYVYSGPGWHAVDKSSTWQPHHWWALNQSMAIVMIDARGSAARGWNYRSAIYGHLGDIEMDDQAEAMVKLVGTHSHWFDKNRVMVYGWSYGGYATLSIVERAPVGFYRCAMSVAPVTNFLYYDATYTERYMGAVKDSDYDKGDVSLGDINKFRHTNLLLVHGLYDDNVHFQHSALFIEKLQIAGIKFDLMVYPNQAHSIIDRRLHLDKLQLNFIMSCNA</sequence>
<evidence type="ECO:0000256" key="6">
    <source>
        <dbReference type="ARBA" id="ARBA00022825"/>
    </source>
</evidence>
<evidence type="ECO:0000313" key="16">
    <source>
        <dbReference type="EMBL" id="CAJ0573267.1"/>
    </source>
</evidence>
<feature type="domain" description="Peptidase S9 prolyl oligopeptidase catalytic" evidence="14">
    <location>
        <begin position="585"/>
        <end position="773"/>
    </location>
</feature>
<feature type="domain" description="Dipeptidylpeptidase IV N-terminal" evidence="15">
    <location>
        <begin position="161"/>
        <end position="488"/>
    </location>
</feature>
<dbReference type="InterPro" id="IPR002469">
    <property type="entry name" value="Peptidase_S9B_N"/>
</dbReference>
<dbReference type="Gene3D" id="3.40.50.1820">
    <property type="entry name" value="alpha/beta hydrolase"/>
    <property type="match status" value="1"/>
</dbReference>
<keyword evidence="10" id="KW-0325">Glycoprotein</keyword>
<evidence type="ECO:0000256" key="13">
    <source>
        <dbReference type="SAM" id="Phobius"/>
    </source>
</evidence>
<evidence type="ECO:0000256" key="7">
    <source>
        <dbReference type="ARBA" id="ARBA00022968"/>
    </source>
</evidence>
<dbReference type="Gene3D" id="2.140.10.30">
    <property type="entry name" value="Dipeptidylpeptidase IV, N-terminal domain"/>
    <property type="match status" value="1"/>
</dbReference>
<dbReference type="GO" id="GO:0005886">
    <property type="term" value="C:plasma membrane"/>
    <property type="evidence" value="ECO:0007669"/>
    <property type="project" value="TreeGrafter"/>
</dbReference>
<comment type="caution">
    <text evidence="16">The sequence shown here is derived from an EMBL/GenBank/DDBJ whole genome shotgun (WGS) entry which is preliminary data.</text>
</comment>
<dbReference type="PANTHER" id="PTHR11731">
    <property type="entry name" value="PROTEASE FAMILY S9B,C DIPEPTIDYL-PEPTIDASE IV-RELATED"/>
    <property type="match status" value="1"/>
</dbReference>
<dbReference type="PANTHER" id="PTHR11731:SF200">
    <property type="entry name" value="DIPEPTIDYL PEPTIDASE 10, ISOFORM B"/>
    <property type="match status" value="1"/>
</dbReference>
<dbReference type="InterPro" id="IPR029058">
    <property type="entry name" value="AB_hydrolase_fold"/>
</dbReference>
<dbReference type="Proteomes" id="UP001177023">
    <property type="component" value="Unassembled WGS sequence"/>
</dbReference>
<keyword evidence="7" id="KW-0735">Signal-anchor</keyword>
<evidence type="ECO:0000256" key="4">
    <source>
        <dbReference type="ARBA" id="ARBA00022692"/>
    </source>
</evidence>
<dbReference type="EMBL" id="CATQJA010002617">
    <property type="protein sequence ID" value="CAJ0573267.1"/>
    <property type="molecule type" value="Genomic_DNA"/>
</dbReference>
<feature type="non-terminal residue" evidence="16">
    <location>
        <position position="1"/>
    </location>
</feature>
<organism evidence="16 17">
    <name type="scientific">Mesorhabditis spiculigera</name>
    <dbReference type="NCBI Taxonomy" id="96644"/>
    <lineage>
        <taxon>Eukaryota</taxon>
        <taxon>Metazoa</taxon>
        <taxon>Ecdysozoa</taxon>
        <taxon>Nematoda</taxon>
        <taxon>Chromadorea</taxon>
        <taxon>Rhabditida</taxon>
        <taxon>Rhabditina</taxon>
        <taxon>Rhabditomorpha</taxon>
        <taxon>Rhabditoidea</taxon>
        <taxon>Rhabditidae</taxon>
        <taxon>Mesorhabditinae</taxon>
        <taxon>Mesorhabditis</taxon>
    </lineage>
</organism>
<accession>A0AA36FZY3</accession>
<keyword evidence="17" id="KW-1185">Reference proteome</keyword>
<reference evidence="16" key="1">
    <citation type="submission" date="2023-06" db="EMBL/GenBank/DDBJ databases">
        <authorList>
            <person name="Delattre M."/>
        </authorList>
    </citation>
    <scope>NUCLEOTIDE SEQUENCE</scope>
    <source>
        <strain evidence="16">AF72</strain>
    </source>
</reference>
<feature type="region of interest" description="Disordered" evidence="12">
    <location>
        <begin position="1"/>
        <end position="21"/>
    </location>
</feature>
<feature type="compositionally biased region" description="Acidic residues" evidence="12">
    <location>
        <begin position="1"/>
        <end position="14"/>
    </location>
</feature>
<keyword evidence="8 13" id="KW-1133">Transmembrane helix</keyword>
<evidence type="ECO:0000256" key="2">
    <source>
        <dbReference type="ARBA" id="ARBA00022438"/>
    </source>
</evidence>
<proteinExistence type="predicted"/>
<dbReference type="InterPro" id="IPR050278">
    <property type="entry name" value="Serine_Prot_S9B/DPPIV"/>
</dbReference>
<name>A0AA36FZY3_9BILA</name>
<comment type="subcellular location">
    <subcellularLocation>
        <location evidence="11">Endomembrane system</location>
        <topology evidence="11">Single-pass membrane protein</topology>
    </subcellularLocation>
    <subcellularLocation>
        <location evidence="1">Membrane</location>
        <topology evidence="1">Single-pass type II membrane protein</topology>
    </subcellularLocation>
</comment>
<evidence type="ECO:0000256" key="10">
    <source>
        <dbReference type="ARBA" id="ARBA00023180"/>
    </source>
</evidence>
<feature type="transmembrane region" description="Helical" evidence="13">
    <location>
        <begin position="27"/>
        <end position="48"/>
    </location>
</feature>
<dbReference type="GO" id="GO:0008239">
    <property type="term" value="F:dipeptidyl-peptidase activity"/>
    <property type="evidence" value="ECO:0007669"/>
    <property type="project" value="TreeGrafter"/>
</dbReference>
<dbReference type="Pfam" id="PF00326">
    <property type="entry name" value="Peptidase_S9"/>
    <property type="match status" value="1"/>
</dbReference>
<dbReference type="GO" id="GO:0012505">
    <property type="term" value="C:endomembrane system"/>
    <property type="evidence" value="ECO:0007669"/>
    <property type="project" value="UniProtKB-SubCell"/>
</dbReference>
<keyword evidence="3" id="KW-0645">Protease</keyword>
<keyword evidence="9 13" id="KW-0472">Membrane</keyword>
<dbReference type="AlphaFoldDB" id="A0AA36FZY3"/>
<evidence type="ECO:0000256" key="8">
    <source>
        <dbReference type="ARBA" id="ARBA00022989"/>
    </source>
</evidence>
<evidence type="ECO:0000259" key="15">
    <source>
        <dbReference type="Pfam" id="PF00930"/>
    </source>
</evidence>
<dbReference type="SUPFAM" id="SSF53474">
    <property type="entry name" value="alpha/beta-Hydrolases"/>
    <property type="match status" value="1"/>
</dbReference>
<evidence type="ECO:0000256" key="1">
    <source>
        <dbReference type="ARBA" id="ARBA00004606"/>
    </source>
</evidence>